<dbReference type="CDD" id="cd05242">
    <property type="entry name" value="SDR_a8"/>
    <property type="match status" value="1"/>
</dbReference>
<organism evidence="4">
    <name type="scientific">Micromonas pusilla</name>
    <name type="common">Picoplanktonic green alga</name>
    <name type="synonym">Chromulina pusilla</name>
    <dbReference type="NCBI Taxonomy" id="38833"/>
    <lineage>
        <taxon>Eukaryota</taxon>
        <taxon>Viridiplantae</taxon>
        <taxon>Chlorophyta</taxon>
        <taxon>Mamiellophyceae</taxon>
        <taxon>Mamiellales</taxon>
        <taxon>Mamiellaceae</taxon>
        <taxon>Micromonas</taxon>
    </lineage>
</organism>
<gene>
    <name evidence="4" type="ORF">MSP1404_LOCUS5210</name>
</gene>
<dbReference type="SUPFAM" id="SSF51735">
    <property type="entry name" value="NAD(P)-binding Rossmann-fold domains"/>
    <property type="match status" value="1"/>
</dbReference>
<dbReference type="InterPro" id="IPR013549">
    <property type="entry name" value="DUF1731"/>
</dbReference>
<dbReference type="InterPro" id="IPR036291">
    <property type="entry name" value="NAD(P)-bd_dom_sf"/>
</dbReference>
<protein>
    <submittedName>
        <fullName evidence="4">Uncharacterized protein</fullName>
    </submittedName>
</protein>
<evidence type="ECO:0000259" key="2">
    <source>
        <dbReference type="Pfam" id="PF01370"/>
    </source>
</evidence>
<accession>A0A7S0KN20</accession>
<dbReference type="Pfam" id="PF08338">
    <property type="entry name" value="DUF1731"/>
    <property type="match status" value="1"/>
</dbReference>
<evidence type="ECO:0000256" key="1">
    <source>
        <dbReference type="SAM" id="MobiDB-lite"/>
    </source>
</evidence>
<feature type="domain" description="DUF1731" evidence="3">
    <location>
        <begin position="355"/>
        <end position="401"/>
    </location>
</feature>
<feature type="region of interest" description="Disordered" evidence="1">
    <location>
        <begin position="1"/>
        <end position="25"/>
    </location>
</feature>
<proteinExistence type="predicted"/>
<dbReference type="InterPro" id="IPR001509">
    <property type="entry name" value="Epimerase_deHydtase"/>
</dbReference>
<evidence type="ECO:0000259" key="3">
    <source>
        <dbReference type="Pfam" id="PF08338"/>
    </source>
</evidence>
<reference evidence="4" key="1">
    <citation type="submission" date="2021-01" db="EMBL/GenBank/DDBJ databases">
        <authorList>
            <person name="Corre E."/>
            <person name="Pelletier E."/>
            <person name="Niang G."/>
            <person name="Scheremetjew M."/>
            <person name="Finn R."/>
            <person name="Kale V."/>
            <person name="Holt S."/>
            <person name="Cochrane G."/>
            <person name="Meng A."/>
            <person name="Brown T."/>
            <person name="Cohen L."/>
        </authorList>
    </citation>
    <scope>NUCLEOTIDE SEQUENCE</scope>
    <source>
        <strain evidence="4">CCMP494</strain>
    </source>
</reference>
<dbReference type="AlphaFoldDB" id="A0A7S0KN20"/>
<sequence length="403" mass="42130">MSATHIHATVRATHATPPRARSRGVRFAQPSIAALPKTSTTRCPGLSSRGALRGDDALAASILGGSTATRATRLTSRKPTVVAAAAGGASQPAKGRMCVAISGASGFVGSRLVAKLLAGGHEVRVLTRDVNAARMALRGSMTGGNVTFVSPEKWAAAIPGCTGVVNLAGEPISTRWNPAIKAEIMASRIKATKRIADAIAACEPDRRPGVLVNASAIGFYGTSETRTFDEDAPAGGDYLSKVCQAWEATAEEVERTCDGATRVVVLRLGIVLDRDGGALGKMLPTFQIFAGGPMGDGAQWFSWVHREDAVGIVVESLTNPEMRGPVNVTAPNPVRMGEMCAALGRTLGRPSWLPVPDFAIQALLGEGATVVLQGQKVAPNAALKAGYKFKYERIDDALQNILR</sequence>
<dbReference type="InterPro" id="IPR010099">
    <property type="entry name" value="SDR39U1"/>
</dbReference>
<dbReference type="EMBL" id="HBEV01006824">
    <property type="protein sequence ID" value="CAD8585874.1"/>
    <property type="molecule type" value="Transcribed_RNA"/>
</dbReference>
<dbReference type="PANTHER" id="PTHR11092">
    <property type="entry name" value="SUGAR NUCLEOTIDE EPIMERASE RELATED"/>
    <property type="match status" value="1"/>
</dbReference>
<evidence type="ECO:0000313" key="4">
    <source>
        <dbReference type="EMBL" id="CAD8585874.1"/>
    </source>
</evidence>
<dbReference type="Pfam" id="PF01370">
    <property type="entry name" value="Epimerase"/>
    <property type="match status" value="1"/>
</dbReference>
<name>A0A7S0KN20_MICPS</name>
<feature type="domain" description="NAD-dependent epimerase/dehydratase" evidence="2">
    <location>
        <begin position="100"/>
        <end position="322"/>
    </location>
</feature>
<dbReference type="Gene3D" id="3.40.50.720">
    <property type="entry name" value="NAD(P)-binding Rossmann-like Domain"/>
    <property type="match status" value="1"/>
</dbReference>
<dbReference type="NCBIfam" id="TIGR01777">
    <property type="entry name" value="yfcH"/>
    <property type="match status" value="1"/>
</dbReference>
<dbReference type="PANTHER" id="PTHR11092:SF0">
    <property type="entry name" value="EPIMERASE FAMILY PROTEIN SDR39U1"/>
    <property type="match status" value="1"/>
</dbReference>